<gene>
    <name evidence="7" type="ORF">cubi_01748</name>
</gene>
<proteinExistence type="predicted"/>
<name>A0A1J4MAM2_9CRYT</name>
<keyword evidence="3" id="KW-0862">Zinc</keyword>
<dbReference type="RefSeq" id="XP_028873144.1">
    <property type="nucleotide sequence ID" value="XM_029018760.1"/>
</dbReference>
<evidence type="ECO:0000259" key="6">
    <source>
        <dbReference type="PROSITE" id="PS50865"/>
    </source>
</evidence>
<keyword evidence="8" id="KW-1185">Reference proteome</keyword>
<evidence type="ECO:0000256" key="5">
    <source>
        <dbReference type="SAM" id="MobiDB-lite"/>
    </source>
</evidence>
<dbReference type="Pfam" id="PF01753">
    <property type="entry name" value="zf-MYND"/>
    <property type="match status" value="1"/>
</dbReference>
<feature type="region of interest" description="Disordered" evidence="5">
    <location>
        <begin position="14"/>
        <end position="80"/>
    </location>
</feature>
<evidence type="ECO:0000313" key="7">
    <source>
        <dbReference type="EMBL" id="OII71273.1"/>
    </source>
</evidence>
<dbReference type="Proteomes" id="UP000186176">
    <property type="component" value="Unassembled WGS sequence"/>
</dbReference>
<dbReference type="EMBL" id="LRBP01000030">
    <property type="protein sequence ID" value="OII71273.1"/>
    <property type="molecule type" value="Genomic_DNA"/>
</dbReference>
<dbReference type="SUPFAM" id="SSF144232">
    <property type="entry name" value="HIT/MYND zinc finger-like"/>
    <property type="match status" value="1"/>
</dbReference>
<evidence type="ECO:0000256" key="4">
    <source>
        <dbReference type="PROSITE-ProRule" id="PRU00134"/>
    </source>
</evidence>
<dbReference type="Gene3D" id="6.10.140.2220">
    <property type="match status" value="1"/>
</dbReference>
<dbReference type="GeneID" id="39978539"/>
<dbReference type="OrthoDB" id="390933at2759"/>
<dbReference type="PROSITE" id="PS50865">
    <property type="entry name" value="ZF_MYND_2"/>
    <property type="match status" value="1"/>
</dbReference>
<accession>A0A1J4MAM2</accession>
<organism evidence="7 8">
    <name type="scientific">Cryptosporidium ubiquitum</name>
    <dbReference type="NCBI Taxonomy" id="857276"/>
    <lineage>
        <taxon>Eukaryota</taxon>
        <taxon>Sar</taxon>
        <taxon>Alveolata</taxon>
        <taxon>Apicomplexa</taxon>
        <taxon>Conoidasida</taxon>
        <taxon>Coccidia</taxon>
        <taxon>Eucoccidiorida</taxon>
        <taxon>Eimeriorina</taxon>
        <taxon>Cryptosporidiidae</taxon>
        <taxon>Cryptosporidium</taxon>
    </lineage>
</organism>
<dbReference type="GO" id="GO:0008270">
    <property type="term" value="F:zinc ion binding"/>
    <property type="evidence" value="ECO:0007669"/>
    <property type="project" value="UniProtKB-KW"/>
</dbReference>
<evidence type="ECO:0000256" key="2">
    <source>
        <dbReference type="ARBA" id="ARBA00022771"/>
    </source>
</evidence>
<comment type="caution">
    <text evidence="7">The sequence shown here is derived from an EMBL/GenBank/DDBJ whole genome shotgun (WGS) entry which is preliminary data.</text>
</comment>
<feature type="region of interest" description="Disordered" evidence="5">
    <location>
        <begin position="185"/>
        <end position="210"/>
    </location>
</feature>
<protein>
    <recommendedName>
        <fullName evidence="6">MYND-type domain-containing protein</fullName>
    </recommendedName>
</protein>
<dbReference type="AlphaFoldDB" id="A0A1J4MAM2"/>
<feature type="compositionally biased region" description="Basic and acidic residues" evidence="5">
    <location>
        <begin position="185"/>
        <end position="195"/>
    </location>
</feature>
<evidence type="ECO:0000313" key="8">
    <source>
        <dbReference type="Proteomes" id="UP000186176"/>
    </source>
</evidence>
<keyword evidence="1" id="KW-0479">Metal-binding</keyword>
<dbReference type="InterPro" id="IPR002893">
    <property type="entry name" value="Znf_MYND"/>
</dbReference>
<sequence length="925" mass="107858">MRLGRLMNVLHKANLSNTENKEENPEYTMEEKLTKKVESGNKPTQAEKIIAHFKGFDKKGKNRDKGKKSNDDGKKKRVPTVENQITSLKIISRAAAKVREMETRRQPFMDYSVDYHPHITNKNVDKLLYLETNTLAVKKSLVRSKIQHERETLQKMRGVCIYIKAKLPTAIEKFRGKNKLKSELKNEKSLNRGKEENEENNESELSNETKYVDDLGRGERKIEIDVTTIHSVLGLSGLELLEDIDTTEVTKIRHRLLHVKESILSKVFEASNDYVIKGLINFDPNRLIGLVPMLLSVVKYKFNNPNFWASVVHELWFFIIISQHNNLKVGDHSTEKAVQSLNTTNGLKSNLQRNQIFPDYYIAINYLLSGMVDTKIPGVLRLLVRLNMMYYYECRINTLILFCNNPMELWVDSIKISSLLNNIDSIRTLLTSLSESKNLDIQQLAIRVFSSNLTSIIFFHLINSPINLVHDRDNLKLITCYIEFLNECLLIGHSKELLSYISTEEFVNKYTVYSTFGQGYRFYSELDADNIYLDKNGENIIRNKQDPKEEYSIFGYSRNKNNMNLRYNNEKYNVWDIFSIVCDPKYKESILYPVVLFLADAMYFSFVYEIDWDYDSLKNLLFSVIQLKKHFKKALIVLLEDTKIVKKYLRLLYNGEEIDLKRLQEWITDRRIKESTISRKLEESAKVPCFHPSCNNFTVGSKVRTAKLNKVKAKSEKKVELDFRYCRGCFVVSYCSDKCQKSHWKLSHSSMCGLMAVPPASLIFNSTVNWPIRLHLHSTKDKILESESITYLQDKYYNNVYNNLSFKVFFDSCNLSIPFPLSVEGSSSTPYHCGLRECFRDDCLKFPPSENGLRRVNVFEHKNLLIYKELDNNQKLLLQIGDPRAWNSYIKLNNKEKVKSNRKKKKICLTRSFANMYNIQMIKQK</sequence>
<evidence type="ECO:0000256" key="3">
    <source>
        <dbReference type="ARBA" id="ARBA00022833"/>
    </source>
</evidence>
<evidence type="ECO:0000256" key="1">
    <source>
        <dbReference type="ARBA" id="ARBA00022723"/>
    </source>
</evidence>
<reference evidence="7 8" key="1">
    <citation type="submission" date="2016-10" db="EMBL/GenBank/DDBJ databases">
        <title>Reductive evolution of mitochondrial metabolism and differential evolution of invasion-related proteins in Cryptosporidium.</title>
        <authorList>
            <person name="Liu S."/>
            <person name="Roellig D.M."/>
            <person name="Guo Y."/>
            <person name="Li N."/>
            <person name="Frace M.A."/>
            <person name="Tang K."/>
            <person name="Zhang L."/>
            <person name="Feng Y."/>
            <person name="Xiao L."/>
        </authorList>
    </citation>
    <scope>NUCLEOTIDE SEQUENCE [LARGE SCALE GENOMIC DNA]</scope>
    <source>
        <strain evidence="7">39726</strain>
    </source>
</reference>
<feature type="domain" description="MYND-type" evidence="6">
    <location>
        <begin position="691"/>
        <end position="752"/>
    </location>
</feature>
<feature type="compositionally biased region" description="Basic and acidic residues" evidence="5">
    <location>
        <begin position="19"/>
        <end position="39"/>
    </location>
</feature>
<dbReference type="VEuPathDB" id="CryptoDB:cubi_01748"/>
<keyword evidence="2 4" id="KW-0863">Zinc-finger</keyword>